<evidence type="ECO:0000256" key="1">
    <source>
        <dbReference type="SAM" id="MobiDB-lite"/>
    </source>
</evidence>
<dbReference type="AlphaFoldDB" id="A0AAN6NC35"/>
<accession>A0AAN6NC35</accession>
<proteinExistence type="predicted"/>
<dbReference type="Proteomes" id="UP001303473">
    <property type="component" value="Unassembled WGS sequence"/>
</dbReference>
<comment type="caution">
    <text evidence="2">The sequence shown here is derived from an EMBL/GenBank/DDBJ whole genome shotgun (WGS) entry which is preliminary data.</text>
</comment>
<dbReference type="InterPro" id="IPR007149">
    <property type="entry name" value="Leo1"/>
</dbReference>
<feature type="compositionally biased region" description="Acidic residues" evidence="1">
    <location>
        <begin position="1"/>
        <end position="38"/>
    </location>
</feature>
<keyword evidence="3" id="KW-1185">Reference proteome</keyword>
<dbReference type="PANTHER" id="PTHR23146:SF0">
    <property type="entry name" value="RNA POLYMERASE-ASSOCIATED PROTEIN LEO1"/>
    <property type="match status" value="1"/>
</dbReference>
<dbReference type="GO" id="GO:0006368">
    <property type="term" value="P:transcription elongation by RNA polymerase II"/>
    <property type="evidence" value="ECO:0007669"/>
    <property type="project" value="InterPro"/>
</dbReference>
<sequence>MSDSEELVDIPEDDVAGDEDDLFGDGEDGIDALSEIADEEKSDRDVASDREDDDDGGRHDRRGGDDEDGEGEGGATEFREKLVSDVPMYRHRIPKSTDGSLYSLKVPNFIKMNPIEYKAESWEPSRWDLKNAQSETPVPSVMFRRDKTTGKMRSNTNIYRWSDGSVTMAIGDEHYEIQTKSLAPPRSKPYQEVQDAHYYAAAAHLTTNSLLIVGHFTEQYTVRPNEDVQDHALERLKANLASQKKERGSEMIIVTKEDPELAKKQAELAEKERAKMQRRRETAAARSVDVAGGRYKSGGALSIGDLEGGRRGGAGGAAGRKRGAPGGSKKKHRRPEYDSDDDLPSGARRPDSYDMDDGFLVASDDESEEAVDDDEEEELLDDDDEEEEVEKPRKKKRQKTVEAEDDEDADADADMDDVEAHAHHESGRRRRRVIEDDDEE</sequence>
<gene>
    <name evidence="2" type="ORF">QBC46DRAFT_447520</name>
</gene>
<protein>
    <submittedName>
        <fullName evidence="2">Leo1-like protein-domain-containing protein</fullName>
    </submittedName>
</protein>
<dbReference type="PANTHER" id="PTHR23146">
    <property type="entry name" value="LEO1 PROTEIN"/>
    <property type="match status" value="1"/>
</dbReference>
<dbReference type="Pfam" id="PF04004">
    <property type="entry name" value="Leo1"/>
    <property type="match status" value="1"/>
</dbReference>
<reference evidence="3" key="1">
    <citation type="journal article" date="2023" name="Mol. Phylogenet. Evol.">
        <title>Genome-scale phylogeny and comparative genomics of the fungal order Sordariales.</title>
        <authorList>
            <person name="Hensen N."/>
            <person name="Bonometti L."/>
            <person name="Westerberg I."/>
            <person name="Brannstrom I.O."/>
            <person name="Guillou S."/>
            <person name="Cros-Aarteil S."/>
            <person name="Calhoun S."/>
            <person name="Haridas S."/>
            <person name="Kuo A."/>
            <person name="Mondo S."/>
            <person name="Pangilinan J."/>
            <person name="Riley R."/>
            <person name="LaButti K."/>
            <person name="Andreopoulos B."/>
            <person name="Lipzen A."/>
            <person name="Chen C."/>
            <person name="Yan M."/>
            <person name="Daum C."/>
            <person name="Ng V."/>
            <person name="Clum A."/>
            <person name="Steindorff A."/>
            <person name="Ohm R.A."/>
            <person name="Martin F."/>
            <person name="Silar P."/>
            <person name="Natvig D.O."/>
            <person name="Lalanne C."/>
            <person name="Gautier V."/>
            <person name="Ament-Velasquez S.L."/>
            <person name="Kruys A."/>
            <person name="Hutchinson M.I."/>
            <person name="Powell A.J."/>
            <person name="Barry K."/>
            <person name="Miller A.N."/>
            <person name="Grigoriev I.V."/>
            <person name="Debuchy R."/>
            <person name="Gladieux P."/>
            <person name="Hiltunen Thoren M."/>
            <person name="Johannesson H."/>
        </authorList>
    </citation>
    <scope>NUCLEOTIDE SEQUENCE [LARGE SCALE GENOMIC DNA]</scope>
    <source>
        <strain evidence="3">CBS 340.73</strain>
    </source>
</reference>
<dbReference type="GO" id="GO:0032968">
    <property type="term" value="P:positive regulation of transcription elongation by RNA polymerase II"/>
    <property type="evidence" value="ECO:0007669"/>
    <property type="project" value="TreeGrafter"/>
</dbReference>
<feature type="compositionally biased region" description="Acidic residues" evidence="1">
    <location>
        <begin position="403"/>
        <end position="417"/>
    </location>
</feature>
<feature type="region of interest" description="Disordered" evidence="1">
    <location>
        <begin position="269"/>
        <end position="288"/>
    </location>
</feature>
<organism evidence="2 3">
    <name type="scientific">Diplogelasinospora grovesii</name>
    <dbReference type="NCBI Taxonomy" id="303347"/>
    <lineage>
        <taxon>Eukaryota</taxon>
        <taxon>Fungi</taxon>
        <taxon>Dikarya</taxon>
        <taxon>Ascomycota</taxon>
        <taxon>Pezizomycotina</taxon>
        <taxon>Sordariomycetes</taxon>
        <taxon>Sordariomycetidae</taxon>
        <taxon>Sordariales</taxon>
        <taxon>Diplogelasinosporaceae</taxon>
        <taxon>Diplogelasinospora</taxon>
    </lineage>
</organism>
<dbReference type="EMBL" id="MU853771">
    <property type="protein sequence ID" value="KAK3942720.1"/>
    <property type="molecule type" value="Genomic_DNA"/>
</dbReference>
<dbReference type="GO" id="GO:1990269">
    <property type="term" value="F:RNA polymerase II C-terminal domain phosphoserine binding"/>
    <property type="evidence" value="ECO:0007669"/>
    <property type="project" value="TreeGrafter"/>
</dbReference>
<feature type="region of interest" description="Disordered" evidence="1">
    <location>
        <begin position="1"/>
        <end position="83"/>
    </location>
</feature>
<evidence type="ECO:0000313" key="3">
    <source>
        <dbReference type="Proteomes" id="UP001303473"/>
    </source>
</evidence>
<evidence type="ECO:0000313" key="2">
    <source>
        <dbReference type="EMBL" id="KAK3942720.1"/>
    </source>
</evidence>
<feature type="compositionally biased region" description="Basic and acidic residues" evidence="1">
    <location>
        <begin position="39"/>
        <end position="49"/>
    </location>
</feature>
<feature type="compositionally biased region" description="Basic and acidic residues" evidence="1">
    <location>
        <begin position="269"/>
        <end position="283"/>
    </location>
</feature>
<feature type="region of interest" description="Disordered" evidence="1">
    <location>
        <begin position="293"/>
        <end position="440"/>
    </location>
</feature>
<feature type="compositionally biased region" description="Basic residues" evidence="1">
    <location>
        <begin position="319"/>
        <end position="334"/>
    </location>
</feature>
<dbReference type="GO" id="GO:0016593">
    <property type="term" value="C:Cdc73/Paf1 complex"/>
    <property type="evidence" value="ECO:0007669"/>
    <property type="project" value="InterPro"/>
</dbReference>
<name>A0AAN6NC35_9PEZI</name>
<feature type="compositionally biased region" description="Acidic residues" evidence="1">
    <location>
        <begin position="353"/>
        <end position="389"/>
    </location>
</feature>